<accession>A0A6P5FQQ7</accession>
<evidence type="ECO:0000256" key="3">
    <source>
        <dbReference type="ARBA" id="ARBA00004271"/>
    </source>
</evidence>
<evidence type="ECO:0000256" key="13">
    <source>
        <dbReference type="RuleBase" id="RU361119"/>
    </source>
</evidence>
<dbReference type="InterPro" id="IPR045087">
    <property type="entry name" value="Cu-oxidase_fam"/>
</dbReference>
<evidence type="ECO:0000256" key="10">
    <source>
        <dbReference type="ARBA" id="ARBA00023002"/>
    </source>
</evidence>
<dbReference type="CDD" id="cd13849">
    <property type="entry name" value="CuRO_1_LCC_plant"/>
    <property type="match status" value="1"/>
</dbReference>
<dbReference type="AlphaFoldDB" id="A0A6P5FQQ7"/>
<dbReference type="PANTHER" id="PTHR11709">
    <property type="entry name" value="MULTI-COPPER OXIDASE"/>
    <property type="match status" value="1"/>
</dbReference>
<evidence type="ECO:0000256" key="5">
    <source>
        <dbReference type="ARBA" id="ARBA00012297"/>
    </source>
</evidence>
<dbReference type="InterPro" id="IPR017761">
    <property type="entry name" value="Laccase"/>
</dbReference>
<dbReference type="InterPro" id="IPR034285">
    <property type="entry name" value="CuRO_2_LCC"/>
</dbReference>
<name>A0A6P5FQQ7_ANACO</name>
<dbReference type="GeneID" id="109715024"/>
<evidence type="ECO:0000256" key="9">
    <source>
        <dbReference type="ARBA" id="ARBA00022737"/>
    </source>
</evidence>
<evidence type="ECO:0000256" key="2">
    <source>
        <dbReference type="ARBA" id="ARBA00002075"/>
    </source>
</evidence>
<reference evidence="18" key="2">
    <citation type="submission" date="2025-08" db="UniProtKB">
        <authorList>
            <consortium name="RefSeq"/>
        </authorList>
    </citation>
    <scope>IDENTIFICATION</scope>
    <source>
        <tissue evidence="18">Leaf</tissue>
    </source>
</reference>
<evidence type="ECO:0000256" key="4">
    <source>
        <dbReference type="ARBA" id="ARBA00010609"/>
    </source>
</evidence>
<reference evidence="17" key="1">
    <citation type="journal article" date="2015" name="Nat. Genet.">
        <title>The pineapple genome and the evolution of CAM photosynthesis.</title>
        <authorList>
            <person name="Ming R."/>
            <person name="VanBuren R."/>
            <person name="Wai C.M."/>
            <person name="Tang H."/>
            <person name="Schatz M.C."/>
            <person name="Bowers J.E."/>
            <person name="Lyons E."/>
            <person name="Wang M.L."/>
            <person name="Chen J."/>
            <person name="Biggers E."/>
            <person name="Zhang J."/>
            <person name="Huang L."/>
            <person name="Zhang L."/>
            <person name="Miao W."/>
            <person name="Zhang J."/>
            <person name="Ye Z."/>
            <person name="Miao C."/>
            <person name="Lin Z."/>
            <person name="Wang H."/>
            <person name="Zhou H."/>
            <person name="Yim W.C."/>
            <person name="Priest H.D."/>
            <person name="Zheng C."/>
            <person name="Woodhouse M."/>
            <person name="Edger P.P."/>
            <person name="Guyot R."/>
            <person name="Guo H.B."/>
            <person name="Guo H."/>
            <person name="Zheng G."/>
            <person name="Singh R."/>
            <person name="Sharma A."/>
            <person name="Min X."/>
            <person name="Zheng Y."/>
            <person name="Lee H."/>
            <person name="Gurtowski J."/>
            <person name="Sedlazeck F.J."/>
            <person name="Harkess A."/>
            <person name="McKain M.R."/>
            <person name="Liao Z."/>
            <person name="Fang J."/>
            <person name="Liu J."/>
            <person name="Zhang X."/>
            <person name="Zhang Q."/>
            <person name="Hu W."/>
            <person name="Qin Y."/>
            <person name="Wang K."/>
            <person name="Chen L.Y."/>
            <person name="Shirley N."/>
            <person name="Lin Y.R."/>
            <person name="Liu L.Y."/>
            <person name="Hernandez A.G."/>
            <person name="Wright C.L."/>
            <person name="Bulone V."/>
            <person name="Tuskan G.A."/>
            <person name="Heath K."/>
            <person name="Zee F."/>
            <person name="Moore P.H."/>
            <person name="Sunkar R."/>
            <person name="Leebens-Mack J.H."/>
            <person name="Mockler T."/>
            <person name="Bennetzen J.L."/>
            <person name="Freeling M."/>
            <person name="Sankoff D."/>
            <person name="Paterson A.H."/>
            <person name="Zhu X."/>
            <person name="Yang X."/>
            <person name="Smith J.A."/>
            <person name="Cushman J.C."/>
            <person name="Paull R.E."/>
            <person name="Yu Q."/>
        </authorList>
    </citation>
    <scope>NUCLEOTIDE SEQUENCE [LARGE SCALE GENOMIC DNA]</scope>
    <source>
        <strain evidence="17">cv. F153</strain>
    </source>
</reference>
<dbReference type="InterPro" id="IPR001117">
    <property type="entry name" value="Cu-oxidase_2nd"/>
</dbReference>
<dbReference type="InterPro" id="IPR033138">
    <property type="entry name" value="Cu_oxidase_CS"/>
</dbReference>
<dbReference type="Gene3D" id="2.60.40.420">
    <property type="entry name" value="Cupredoxins - blue copper proteins"/>
    <property type="match status" value="3"/>
</dbReference>
<gene>
    <name evidence="18" type="primary">LOC109715024</name>
</gene>
<dbReference type="Proteomes" id="UP000515123">
    <property type="component" value="Linkage group 1"/>
</dbReference>
<keyword evidence="17" id="KW-1185">Reference proteome</keyword>
<dbReference type="OrthoDB" id="2121828at2759"/>
<keyword evidence="13" id="KW-0732">Signal</keyword>
<keyword evidence="9 13" id="KW-0677">Repeat</keyword>
<evidence type="ECO:0000256" key="12">
    <source>
        <dbReference type="ARBA" id="ARBA00023185"/>
    </source>
</evidence>
<dbReference type="InterPro" id="IPR034289">
    <property type="entry name" value="CuRO_3_LCC"/>
</dbReference>
<dbReference type="InterPro" id="IPR011706">
    <property type="entry name" value="Cu-oxidase_C"/>
</dbReference>
<keyword evidence="12 13" id="KW-0439">Lignin degradation</keyword>
<evidence type="ECO:0000256" key="7">
    <source>
        <dbReference type="ARBA" id="ARBA00022525"/>
    </source>
</evidence>
<dbReference type="GO" id="GO:0048046">
    <property type="term" value="C:apoplast"/>
    <property type="evidence" value="ECO:0007669"/>
    <property type="project" value="UniProtKB-SubCell"/>
</dbReference>
<feature type="domain" description="Plastocyanin-like" evidence="16">
    <location>
        <begin position="30"/>
        <end position="142"/>
    </location>
</feature>
<dbReference type="PROSITE" id="PS00079">
    <property type="entry name" value="MULTICOPPER_OXIDASE1"/>
    <property type="match status" value="1"/>
</dbReference>
<feature type="domain" description="Plastocyanin-like" evidence="14">
    <location>
        <begin position="155"/>
        <end position="307"/>
    </location>
</feature>
<sequence length="559" mass="62891">MKCFWLLLLHGLLFFDTVSSKTHRHVFVVEDAPYTRLCKTKSILAVNGQFPGPTLYARRGDTMKVKVHNRAKDNITIHWHGVKQPRNPWSDGPEYITQCPIQPGDSFTYAVVLSTEEGTVWWHAHNDFARATVHGTIVVYPPRGSRYPFPRPFKEFVIVLGEWWVEDVNVVLKRAVESGGDFNKSDAYTINGQPGDFFPCSSNETFRLAVERGKTYLLRVVNAAMSAGLFLSVAHHRLTVVGSDGAYTKPYTSDYALVFPGETMDMLLTADQNPNPTGGLYYMAARAFDFLNTSNIDNITATAVVAYLPGSGGGGRPLLPPLPYYNDSNAATRFSFSLRGLWDKERRPVGLPNMFDERIVMTVSINELPCRHSSCAGPNGTRLAASLNNISFANPSINILEAYCRCVRGDYGVNFPTMPPYYFNFTADDQPQNLLWTRRATEVKAVEYGRKLEVVFQGTSLVQGESHPMHLHGYSFYVVGWGFGNFDKWRDPLGYNLKDPPFKNTVGVPRNGWVAIRFTANNPGVWYLHCHLERHLIWGMDTVLIVKDGPSPWVQFVSY</sequence>
<dbReference type="RefSeq" id="XP_020095400.1">
    <property type="nucleotide sequence ID" value="XM_020239811.1"/>
</dbReference>
<evidence type="ECO:0000256" key="8">
    <source>
        <dbReference type="ARBA" id="ARBA00022723"/>
    </source>
</evidence>
<proteinExistence type="inferred from homology"/>
<dbReference type="Pfam" id="PF07731">
    <property type="entry name" value="Cu-oxidase_2"/>
    <property type="match status" value="1"/>
</dbReference>
<keyword evidence="7 13" id="KW-0964">Secreted</keyword>
<keyword evidence="10 13" id="KW-0560">Oxidoreductase</keyword>
<dbReference type="InterPro" id="IPR008972">
    <property type="entry name" value="Cupredoxin"/>
</dbReference>
<protein>
    <recommendedName>
        <fullName evidence="5 13">Laccase</fullName>
        <ecNumber evidence="5 13">1.10.3.2</ecNumber>
    </recommendedName>
    <alternativeName>
        <fullName evidence="13">Benzenediol:oxygen oxidoreductase</fullName>
    </alternativeName>
    <alternativeName>
        <fullName evidence="13">Diphenol oxidase</fullName>
    </alternativeName>
    <alternativeName>
        <fullName evidence="13">Urishiol oxidase</fullName>
    </alternativeName>
</protein>
<evidence type="ECO:0000313" key="18">
    <source>
        <dbReference type="RefSeq" id="XP_020095400.1"/>
    </source>
</evidence>
<comment type="function">
    <text evidence="2 13">Lignin degradation and detoxification of lignin-derived products.</text>
</comment>
<feature type="signal peptide" evidence="13">
    <location>
        <begin position="1"/>
        <end position="20"/>
    </location>
</feature>
<organism evidence="17 18">
    <name type="scientific">Ananas comosus</name>
    <name type="common">Pineapple</name>
    <name type="synonym">Ananas ananas</name>
    <dbReference type="NCBI Taxonomy" id="4615"/>
    <lineage>
        <taxon>Eukaryota</taxon>
        <taxon>Viridiplantae</taxon>
        <taxon>Streptophyta</taxon>
        <taxon>Embryophyta</taxon>
        <taxon>Tracheophyta</taxon>
        <taxon>Spermatophyta</taxon>
        <taxon>Magnoliopsida</taxon>
        <taxon>Liliopsida</taxon>
        <taxon>Poales</taxon>
        <taxon>Bromeliaceae</taxon>
        <taxon>Bromelioideae</taxon>
        <taxon>Ananas</taxon>
    </lineage>
</organism>
<dbReference type="PANTHER" id="PTHR11709:SF262">
    <property type="entry name" value="LACCASE-14"/>
    <property type="match status" value="1"/>
</dbReference>
<keyword evidence="8 13" id="KW-0479">Metal-binding</keyword>
<evidence type="ECO:0000259" key="14">
    <source>
        <dbReference type="Pfam" id="PF00394"/>
    </source>
</evidence>
<evidence type="ECO:0000313" key="17">
    <source>
        <dbReference type="Proteomes" id="UP000515123"/>
    </source>
</evidence>
<evidence type="ECO:0000256" key="6">
    <source>
        <dbReference type="ARBA" id="ARBA00022523"/>
    </source>
</evidence>
<dbReference type="NCBIfam" id="TIGR03389">
    <property type="entry name" value="laccase"/>
    <property type="match status" value="1"/>
</dbReference>
<dbReference type="GO" id="GO:0052716">
    <property type="term" value="F:hydroquinone:oxygen oxidoreductase activity"/>
    <property type="evidence" value="ECO:0007669"/>
    <property type="project" value="UniProtKB-EC"/>
</dbReference>
<dbReference type="CDD" id="cd13897">
    <property type="entry name" value="CuRO_3_LCC_plant"/>
    <property type="match status" value="1"/>
</dbReference>
<comment type="cofactor">
    <cofactor evidence="13">
        <name>Cu cation</name>
        <dbReference type="ChEBI" id="CHEBI:23378"/>
    </cofactor>
    <text evidence="13">Binds 4 Cu cations per monomer.</text>
</comment>
<feature type="domain" description="Plastocyanin-like" evidence="15">
    <location>
        <begin position="416"/>
        <end position="548"/>
    </location>
</feature>
<dbReference type="SUPFAM" id="SSF49503">
    <property type="entry name" value="Cupredoxins"/>
    <property type="match status" value="3"/>
</dbReference>
<evidence type="ECO:0000259" key="15">
    <source>
        <dbReference type="Pfam" id="PF07731"/>
    </source>
</evidence>
<dbReference type="EC" id="1.10.3.2" evidence="5 13"/>
<dbReference type="InterPro" id="IPR002355">
    <property type="entry name" value="Cu_oxidase_Cu_BS"/>
</dbReference>
<evidence type="ECO:0000256" key="1">
    <source>
        <dbReference type="ARBA" id="ARBA00000349"/>
    </source>
</evidence>
<dbReference type="Pfam" id="PF07732">
    <property type="entry name" value="Cu-oxidase_3"/>
    <property type="match status" value="1"/>
</dbReference>
<comment type="similarity">
    <text evidence="4 13">Belongs to the multicopper oxidase family.</text>
</comment>
<dbReference type="CDD" id="cd13875">
    <property type="entry name" value="CuRO_2_LCC_plant"/>
    <property type="match status" value="1"/>
</dbReference>
<dbReference type="GO" id="GO:0046274">
    <property type="term" value="P:lignin catabolic process"/>
    <property type="evidence" value="ECO:0007669"/>
    <property type="project" value="UniProtKB-KW"/>
</dbReference>
<comment type="catalytic activity">
    <reaction evidence="1 13">
        <text>4 hydroquinone + O2 = 4 benzosemiquinone + 2 H2O</text>
        <dbReference type="Rhea" id="RHEA:11276"/>
        <dbReference type="ChEBI" id="CHEBI:15377"/>
        <dbReference type="ChEBI" id="CHEBI:15379"/>
        <dbReference type="ChEBI" id="CHEBI:17594"/>
        <dbReference type="ChEBI" id="CHEBI:17977"/>
        <dbReference type="EC" id="1.10.3.2"/>
    </reaction>
</comment>
<dbReference type="GO" id="GO:0005507">
    <property type="term" value="F:copper ion binding"/>
    <property type="evidence" value="ECO:0007669"/>
    <property type="project" value="InterPro"/>
</dbReference>
<dbReference type="InterPro" id="IPR011707">
    <property type="entry name" value="Cu-oxidase-like_N"/>
</dbReference>
<dbReference type="PROSITE" id="PS00080">
    <property type="entry name" value="MULTICOPPER_OXIDASE2"/>
    <property type="match status" value="1"/>
</dbReference>
<feature type="chain" id="PRO_5028501690" description="Laccase" evidence="13">
    <location>
        <begin position="21"/>
        <end position="559"/>
    </location>
</feature>
<dbReference type="InterPro" id="IPR034288">
    <property type="entry name" value="CuRO_1_LCC"/>
</dbReference>
<dbReference type="Pfam" id="PF00394">
    <property type="entry name" value="Cu-oxidase"/>
    <property type="match status" value="1"/>
</dbReference>
<evidence type="ECO:0000259" key="16">
    <source>
        <dbReference type="Pfam" id="PF07732"/>
    </source>
</evidence>
<keyword evidence="11 13" id="KW-0186">Copper</keyword>
<comment type="subcellular location">
    <subcellularLocation>
        <location evidence="3 13">Secreted</location>
        <location evidence="3 13">Extracellular space</location>
        <location evidence="3 13">Apoplast</location>
    </subcellularLocation>
</comment>
<keyword evidence="6 13" id="KW-0052">Apoplast</keyword>
<evidence type="ECO:0000256" key="11">
    <source>
        <dbReference type="ARBA" id="ARBA00023008"/>
    </source>
</evidence>